<dbReference type="InParanoid" id="A0A7N2KVL6"/>
<feature type="compositionally biased region" description="Basic and acidic residues" evidence="1">
    <location>
        <begin position="1"/>
        <end position="24"/>
    </location>
</feature>
<reference evidence="2" key="2">
    <citation type="submission" date="2021-01" db="UniProtKB">
        <authorList>
            <consortium name="EnsemblPlants"/>
        </authorList>
    </citation>
    <scope>IDENTIFICATION</scope>
</reference>
<dbReference type="Proteomes" id="UP000594261">
    <property type="component" value="Chromosome 2"/>
</dbReference>
<name>A0A7N2KVL6_QUELO</name>
<sequence length="122" mass="13175">MEFRDGSASNDHQELHKSVIEGAHHLSVSSLRISSKSSRSPNSPRSPRSPSSPSVPKSPRSPRVHGKGSPLKNDRHSHSLIDGRPKKGGSGGKGTWGGLLDIDDNYFIDPNDPNYDSSEVHS</sequence>
<dbReference type="EnsemblPlants" id="QL02p036349:mrna">
    <property type="protein sequence ID" value="QL02p036349:mrna"/>
    <property type="gene ID" value="QL02p036349"/>
</dbReference>
<dbReference type="AlphaFoldDB" id="A0A7N2KVL6"/>
<evidence type="ECO:0000256" key="1">
    <source>
        <dbReference type="SAM" id="MobiDB-lite"/>
    </source>
</evidence>
<protein>
    <submittedName>
        <fullName evidence="2">Uncharacterized protein</fullName>
    </submittedName>
</protein>
<feature type="region of interest" description="Disordered" evidence="1">
    <location>
        <begin position="1"/>
        <end position="122"/>
    </location>
</feature>
<evidence type="ECO:0000313" key="2">
    <source>
        <dbReference type="EnsemblPlants" id="QL02p036349:mrna"/>
    </source>
</evidence>
<evidence type="ECO:0000313" key="3">
    <source>
        <dbReference type="Proteomes" id="UP000594261"/>
    </source>
</evidence>
<proteinExistence type="predicted"/>
<feature type="compositionally biased region" description="Low complexity" evidence="1">
    <location>
        <begin position="26"/>
        <end position="58"/>
    </location>
</feature>
<accession>A0A7N2KVL6</accession>
<dbReference type="Gramene" id="QL02p036349:mrna">
    <property type="protein sequence ID" value="QL02p036349:mrna"/>
    <property type="gene ID" value="QL02p036349"/>
</dbReference>
<reference evidence="3" key="1">
    <citation type="journal article" date="2016" name="G3 (Bethesda)">
        <title>First Draft Assembly and Annotation of the Genome of a California Endemic Oak Quercus lobata Nee (Fagaceae).</title>
        <authorList>
            <person name="Sork V.L."/>
            <person name="Fitz-Gibbon S.T."/>
            <person name="Puiu D."/>
            <person name="Crepeau M."/>
            <person name="Gugger P.F."/>
            <person name="Sherman R."/>
            <person name="Stevens K."/>
            <person name="Langley C.H."/>
            <person name="Pellegrini M."/>
            <person name="Salzberg S.L."/>
        </authorList>
    </citation>
    <scope>NUCLEOTIDE SEQUENCE [LARGE SCALE GENOMIC DNA]</scope>
    <source>
        <strain evidence="3">cv. SW786</strain>
    </source>
</reference>
<organism evidence="2 3">
    <name type="scientific">Quercus lobata</name>
    <name type="common">Valley oak</name>
    <dbReference type="NCBI Taxonomy" id="97700"/>
    <lineage>
        <taxon>Eukaryota</taxon>
        <taxon>Viridiplantae</taxon>
        <taxon>Streptophyta</taxon>
        <taxon>Embryophyta</taxon>
        <taxon>Tracheophyta</taxon>
        <taxon>Spermatophyta</taxon>
        <taxon>Magnoliopsida</taxon>
        <taxon>eudicotyledons</taxon>
        <taxon>Gunneridae</taxon>
        <taxon>Pentapetalae</taxon>
        <taxon>rosids</taxon>
        <taxon>fabids</taxon>
        <taxon>Fagales</taxon>
        <taxon>Fagaceae</taxon>
        <taxon>Quercus</taxon>
    </lineage>
</organism>
<feature type="compositionally biased region" description="Basic and acidic residues" evidence="1">
    <location>
        <begin position="72"/>
        <end position="85"/>
    </location>
</feature>
<feature type="compositionally biased region" description="Gly residues" evidence="1">
    <location>
        <begin position="88"/>
        <end position="97"/>
    </location>
</feature>
<keyword evidence="3" id="KW-1185">Reference proteome</keyword>